<keyword evidence="2" id="KW-1185">Reference proteome</keyword>
<dbReference type="Proteomes" id="UP000077412">
    <property type="component" value="Chromosome"/>
</dbReference>
<protein>
    <submittedName>
        <fullName evidence="1">Uncharacterized protein</fullName>
    </submittedName>
</protein>
<dbReference type="AlphaFoldDB" id="A0A1B1Z2E4"/>
<name>A0A1B1Z2E4_9BACL</name>
<gene>
    <name evidence="1" type="ORF">ABE41_006350</name>
</gene>
<reference evidence="1 2" key="1">
    <citation type="submission" date="2016-08" db="EMBL/GenBank/DDBJ databases">
        <title>Complete genome sequence of Fictibacillus arsenicus G25-54, a strain with toxicity to nematodes and a potential arsenic-resistance activity.</title>
        <authorList>
            <person name="Zheng Z."/>
        </authorList>
    </citation>
    <scope>NUCLEOTIDE SEQUENCE [LARGE SCALE GENOMIC DNA]</scope>
    <source>
        <strain evidence="1 2">G25-54</strain>
    </source>
</reference>
<organism evidence="1 2">
    <name type="scientific">Fictibacillus arsenicus</name>
    <dbReference type="NCBI Taxonomy" id="255247"/>
    <lineage>
        <taxon>Bacteria</taxon>
        <taxon>Bacillati</taxon>
        <taxon>Bacillota</taxon>
        <taxon>Bacilli</taxon>
        <taxon>Bacillales</taxon>
        <taxon>Fictibacillaceae</taxon>
        <taxon>Fictibacillus</taxon>
    </lineage>
</organism>
<accession>A0A1B1Z2E4</accession>
<sequence>MPAMILVAKMPIRLSEIGPAASSPVTFASTFKLTIPNRMRKMTVKEHFFITFKDLSDNSEKALFLFYLK</sequence>
<dbReference type="EMBL" id="CP016761">
    <property type="protein sequence ID" value="ANX11622.1"/>
    <property type="molecule type" value="Genomic_DNA"/>
</dbReference>
<dbReference type="STRING" id="255247.ABE41_006350"/>
<evidence type="ECO:0000313" key="1">
    <source>
        <dbReference type="EMBL" id="ANX11622.1"/>
    </source>
</evidence>
<dbReference type="KEGG" id="far:ABE41_006350"/>
<evidence type="ECO:0000313" key="2">
    <source>
        <dbReference type="Proteomes" id="UP000077412"/>
    </source>
</evidence>
<proteinExistence type="predicted"/>